<feature type="transmembrane region" description="Helical" evidence="1">
    <location>
        <begin position="17"/>
        <end position="36"/>
    </location>
</feature>
<feature type="transmembrane region" description="Helical" evidence="1">
    <location>
        <begin position="48"/>
        <end position="66"/>
    </location>
</feature>
<gene>
    <name evidence="2" type="ORF">GKZ89_09805</name>
</gene>
<keyword evidence="1" id="KW-0472">Membrane</keyword>
<dbReference type="OrthoDB" id="2855047at2"/>
<comment type="caution">
    <text evidence="2">The sequence shown here is derived from an EMBL/GenBank/DDBJ whole genome shotgun (WGS) entry which is preliminary data.</text>
</comment>
<name>A0A7X2V4F0_9BACI</name>
<reference evidence="2 3" key="1">
    <citation type="journal article" date="2017" name="Int. J. Syst. Evol. Microbiol.">
        <title>Bacillus mangrovi sp. nov., isolated from a sediment sample from a mangrove forest.</title>
        <authorList>
            <person name="Gupta V."/>
            <person name="Singh P.K."/>
            <person name="Korpole S."/>
            <person name="Tanuku N.R.S."/>
            <person name="Pinnaka A.K."/>
        </authorList>
    </citation>
    <scope>NUCLEOTIDE SEQUENCE [LARGE SCALE GENOMIC DNA]</scope>
    <source>
        <strain evidence="2 3">KCTC 33872</strain>
    </source>
</reference>
<proteinExistence type="predicted"/>
<keyword evidence="3" id="KW-1185">Reference proteome</keyword>
<dbReference type="EMBL" id="WMIB01000008">
    <property type="protein sequence ID" value="MTH53697.1"/>
    <property type="molecule type" value="Genomic_DNA"/>
</dbReference>
<keyword evidence="1" id="KW-1133">Transmembrane helix</keyword>
<dbReference type="Pfam" id="PF17353">
    <property type="entry name" value="DUF5381"/>
    <property type="match status" value="1"/>
</dbReference>
<dbReference type="AlphaFoldDB" id="A0A7X2V4F0"/>
<evidence type="ECO:0000313" key="3">
    <source>
        <dbReference type="Proteomes" id="UP000434639"/>
    </source>
</evidence>
<evidence type="ECO:0000256" key="1">
    <source>
        <dbReference type="SAM" id="Phobius"/>
    </source>
</evidence>
<protein>
    <recommendedName>
        <fullName evidence="4">YfjD family protein</fullName>
    </recommendedName>
</protein>
<sequence>MQNTGHPSIQVKAFPKFIGLFFFSSAGVFLICLWVFVDALQFGSKYSLIGIVAGFAGMICGLYVFLHSSPGVFKNRRVIFEIIPGPEGRIQSSKKSVAIKDIKDLAIKRRGISLRSIFYEDLVIQTHQGKVVQMKTYNLVNDYLFNQQVEEYILPYMTPDAQAAYKRKFSQFPEEQVKI</sequence>
<dbReference type="RefSeq" id="WP_155112230.1">
    <property type="nucleotide sequence ID" value="NZ_WMIB01000008.1"/>
</dbReference>
<evidence type="ECO:0008006" key="4">
    <source>
        <dbReference type="Google" id="ProtNLM"/>
    </source>
</evidence>
<dbReference type="Proteomes" id="UP000434639">
    <property type="component" value="Unassembled WGS sequence"/>
</dbReference>
<keyword evidence="1" id="KW-0812">Transmembrane</keyword>
<dbReference type="InterPro" id="IPR035324">
    <property type="entry name" value="DUF5381"/>
</dbReference>
<organism evidence="2 3">
    <name type="scientific">Metabacillus mangrovi</name>
    <dbReference type="NCBI Taxonomy" id="1491830"/>
    <lineage>
        <taxon>Bacteria</taxon>
        <taxon>Bacillati</taxon>
        <taxon>Bacillota</taxon>
        <taxon>Bacilli</taxon>
        <taxon>Bacillales</taxon>
        <taxon>Bacillaceae</taxon>
        <taxon>Metabacillus</taxon>
    </lineage>
</organism>
<accession>A0A7X2V4F0</accession>
<evidence type="ECO:0000313" key="2">
    <source>
        <dbReference type="EMBL" id="MTH53697.1"/>
    </source>
</evidence>